<gene>
    <name evidence="12" type="primary">corA</name>
    <name evidence="14" type="ORF">SAMN00120144_1936</name>
</gene>
<evidence type="ECO:0000256" key="13">
    <source>
        <dbReference type="SAM" id="MobiDB-lite"/>
    </source>
</evidence>
<accession>A0A1W1W3W3</accession>
<evidence type="ECO:0000256" key="5">
    <source>
        <dbReference type="ARBA" id="ARBA00022692"/>
    </source>
</evidence>
<evidence type="ECO:0000256" key="1">
    <source>
        <dbReference type="ARBA" id="ARBA00004651"/>
    </source>
</evidence>
<reference evidence="14 15" key="1">
    <citation type="submission" date="2017-04" db="EMBL/GenBank/DDBJ databases">
        <authorList>
            <person name="Afonso C.L."/>
            <person name="Miller P.J."/>
            <person name="Scott M.A."/>
            <person name="Spackman E."/>
            <person name="Goraichik I."/>
            <person name="Dimitrov K.M."/>
            <person name="Suarez D.L."/>
            <person name="Swayne D.E."/>
        </authorList>
    </citation>
    <scope>NUCLEOTIDE SEQUENCE [LARGE SCALE GENOMIC DNA]</scope>
    <source>
        <strain evidence="14 15">DSM 11622</strain>
    </source>
</reference>
<dbReference type="Gene3D" id="1.20.58.340">
    <property type="entry name" value="Magnesium transport protein CorA, transmembrane region"/>
    <property type="match status" value="2"/>
</dbReference>
<evidence type="ECO:0000256" key="9">
    <source>
        <dbReference type="ARBA" id="ARBA00023136"/>
    </source>
</evidence>
<keyword evidence="9 12" id="KW-0472">Membrane</keyword>
<organism evidence="14 15">
    <name type="scientific">Hymenobacter roseosalivarius DSM 11622</name>
    <dbReference type="NCBI Taxonomy" id="645990"/>
    <lineage>
        <taxon>Bacteria</taxon>
        <taxon>Pseudomonadati</taxon>
        <taxon>Bacteroidota</taxon>
        <taxon>Cytophagia</taxon>
        <taxon>Cytophagales</taxon>
        <taxon>Hymenobacteraceae</taxon>
        <taxon>Hymenobacter</taxon>
    </lineage>
</organism>
<feature type="region of interest" description="Disordered" evidence="13">
    <location>
        <begin position="1"/>
        <end position="29"/>
    </location>
</feature>
<keyword evidence="15" id="KW-1185">Reference proteome</keyword>
<protein>
    <recommendedName>
        <fullName evidence="12">Magnesium transport protein CorA</fullName>
    </recommendedName>
</protein>
<keyword evidence="8 12" id="KW-0406">Ion transport</keyword>
<evidence type="ECO:0000256" key="6">
    <source>
        <dbReference type="ARBA" id="ARBA00022842"/>
    </source>
</evidence>
<name>A0A1W1W3W3_9BACT</name>
<evidence type="ECO:0000256" key="8">
    <source>
        <dbReference type="ARBA" id="ARBA00023065"/>
    </source>
</evidence>
<comment type="function">
    <text evidence="11">Mediates influx of magnesium ions. Alternates between open and closed states. Activated by low cytoplasmic Mg(2+) levels. Inactive when cytoplasmic Mg(2+) levels are high.</text>
</comment>
<feature type="transmembrane region" description="Helical" evidence="12">
    <location>
        <begin position="370"/>
        <end position="391"/>
    </location>
</feature>
<evidence type="ECO:0000256" key="7">
    <source>
        <dbReference type="ARBA" id="ARBA00022989"/>
    </source>
</evidence>
<dbReference type="RefSeq" id="WP_084447695.1">
    <property type="nucleotide sequence ID" value="NZ_FWWW01000100.1"/>
</dbReference>
<dbReference type="SUPFAM" id="SSF143865">
    <property type="entry name" value="CorA soluble domain-like"/>
    <property type="match status" value="1"/>
</dbReference>
<dbReference type="NCBIfam" id="TIGR00383">
    <property type="entry name" value="corA"/>
    <property type="match status" value="1"/>
</dbReference>
<feature type="compositionally biased region" description="Polar residues" evidence="13">
    <location>
        <begin position="1"/>
        <end position="11"/>
    </location>
</feature>
<feature type="transmembrane region" description="Helical" evidence="12">
    <location>
        <begin position="327"/>
        <end position="347"/>
    </location>
</feature>
<dbReference type="GO" id="GO:0015087">
    <property type="term" value="F:cobalt ion transmembrane transporter activity"/>
    <property type="evidence" value="ECO:0007669"/>
    <property type="project" value="UniProtKB-UniRule"/>
</dbReference>
<evidence type="ECO:0000256" key="2">
    <source>
        <dbReference type="ARBA" id="ARBA00009765"/>
    </source>
</evidence>
<proteinExistence type="inferred from homology"/>
<dbReference type="InterPro" id="IPR002523">
    <property type="entry name" value="MgTranspt_CorA/ZnTranspt_ZntB"/>
</dbReference>
<dbReference type="GO" id="GO:0005886">
    <property type="term" value="C:plasma membrane"/>
    <property type="evidence" value="ECO:0007669"/>
    <property type="project" value="UniProtKB-SubCell"/>
</dbReference>
<dbReference type="OrthoDB" id="9803416at2"/>
<sequence length="399" mass="46302">MEPTSSQSTANLDLASDGPETEHPNGVADRTATRLAREQAIGQRPGTLTIRPDALTPRLFMISYTNDFFLEKEYSSYAELIQYFRANPTLKHWIDVRGYNDLDLLQHMMADFAIHPLLMEDVLSDYQRAKVDILEDGRLFLVSRMTEFTSLLEIDDDQLSIFTGPNYILSFQDDYDDCLEAVRNRLRSGFSQIKARSSLYLAYALTDVVLDHYYPTMAAIGDYIETLEHRILTERRVDRRLLNRILHVKKDIIRFRRLVYPEREKIAEILRQPDDVIPDDIKLFFRDCYDHAIQSLDLAESYRESVTSLVDLFMSDQSNRMNEVMKVLTIISSIFIPLSFVVGLYGMNFQRQAPDGSINHLNMPELYEPWGYPVLLGVLGFIVTGQLIYFYRKGWLTNR</sequence>
<dbReference type="EMBL" id="FWWW01000100">
    <property type="protein sequence ID" value="SMC00322.1"/>
    <property type="molecule type" value="Genomic_DNA"/>
</dbReference>
<evidence type="ECO:0000256" key="12">
    <source>
        <dbReference type="RuleBase" id="RU362010"/>
    </source>
</evidence>
<evidence type="ECO:0000313" key="14">
    <source>
        <dbReference type="EMBL" id="SMC00322.1"/>
    </source>
</evidence>
<comment type="similarity">
    <text evidence="2 12">Belongs to the CorA metal ion transporter (MIT) (TC 1.A.35) family.</text>
</comment>
<evidence type="ECO:0000256" key="4">
    <source>
        <dbReference type="ARBA" id="ARBA00022475"/>
    </source>
</evidence>
<dbReference type="Gene3D" id="3.30.460.20">
    <property type="entry name" value="CorA soluble domain-like"/>
    <property type="match status" value="1"/>
</dbReference>
<dbReference type="GO" id="GO:0050897">
    <property type="term" value="F:cobalt ion binding"/>
    <property type="evidence" value="ECO:0007669"/>
    <property type="project" value="TreeGrafter"/>
</dbReference>
<keyword evidence="7 12" id="KW-1133">Transmembrane helix</keyword>
<dbReference type="PANTHER" id="PTHR46494">
    <property type="entry name" value="CORA FAMILY METAL ION TRANSPORTER (EUROFUNG)"/>
    <property type="match status" value="1"/>
</dbReference>
<evidence type="ECO:0000256" key="3">
    <source>
        <dbReference type="ARBA" id="ARBA00022448"/>
    </source>
</evidence>
<evidence type="ECO:0000313" key="15">
    <source>
        <dbReference type="Proteomes" id="UP000192266"/>
    </source>
</evidence>
<keyword evidence="6 12" id="KW-0460">Magnesium</keyword>
<comment type="subcellular location">
    <subcellularLocation>
        <location evidence="1">Cell membrane</location>
        <topology evidence="1">Multi-pass membrane protein</topology>
    </subcellularLocation>
    <subcellularLocation>
        <location evidence="12">Membrane</location>
        <topology evidence="12">Multi-pass membrane protein</topology>
    </subcellularLocation>
</comment>
<dbReference type="Proteomes" id="UP000192266">
    <property type="component" value="Unassembled WGS sequence"/>
</dbReference>
<dbReference type="GO" id="GO:0000287">
    <property type="term" value="F:magnesium ion binding"/>
    <property type="evidence" value="ECO:0007669"/>
    <property type="project" value="TreeGrafter"/>
</dbReference>
<keyword evidence="5 12" id="KW-0812">Transmembrane</keyword>
<dbReference type="FunFam" id="1.20.58.340:FF:000004">
    <property type="entry name" value="Magnesium transport protein CorA"/>
    <property type="match status" value="1"/>
</dbReference>
<dbReference type="InterPro" id="IPR045861">
    <property type="entry name" value="CorA_cytoplasmic_dom"/>
</dbReference>
<dbReference type="GO" id="GO:0015095">
    <property type="term" value="F:magnesium ion transmembrane transporter activity"/>
    <property type="evidence" value="ECO:0007669"/>
    <property type="project" value="UniProtKB-UniRule"/>
</dbReference>
<comment type="catalytic activity">
    <reaction evidence="10">
        <text>Mg(2+)(in) = Mg(2+)(out)</text>
        <dbReference type="Rhea" id="RHEA:29827"/>
        <dbReference type="ChEBI" id="CHEBI:18420"/>
    </reaction>
</comment>
<keyword evidence="4 12" id="KW-1003">Cell membrane</keyword>
<dbReference type="SUPFAM" id="SSF144083">
    <property type="entry name" value="Magnesium transport protein CorA, transmembrane region"/>
    <property type="match status" value="1"/>
</dbReference>
<dbReference type="AlphaFoldDB" id="A0A1W1W3W3"/>
<dbReference type="InterPro" id="IPR004488">
    <property type="entry name" value="Mg/Co-transport_prot_CorA"/>
</dbReference>
<dbReference type="InterPro" id="IPR045863">
    <property type="entry name" value="CorA_TM1_TM2"/>
</dbReference>
<dbReference type="PANTHER" id="PTHR46494:SF1">
    <property type="entry name" value="CORA FAMILY METAL ION TRANSPORTER (EUROFUNG)"/>
    <property type="match status" value="1"/>
</dbReference>
<dbReference type="CDD" id="cd12828">
    <property type="entry name" value="TmCorA-like_1"/>
    <property type="match status" value="1"/>
</dbReference>
<keyword evidence="3 12" id="KW-0813">Transport</keyword>
<evidence type="ECO:0000256" key="11">
    <source>
        <dbReference type="ARBA" id="ARBA00045497"/>
    </source>
</evidence>
<dbReference type="Pfam" id="PF01544">
    <property type="entry name" value="CorA"/>
    <property type="match status" value="1"/>
</dbReference>
<evidence type="ECO:0000256" key="10">
    <source>
        <dbReference type="ARBA" id="ARBA00034269"/>
    </source>
</evidence>